<dbReference type="Gene3D" id="3.30.70.1060">
    <property type="entry name" value="Dimeric alpha+beta barrel"/>
    <property type="match status" value="1"/>
</dbReference>
<evidence type="ECO:0000313" key="2">
    <source>
        <dbReference type="EMBL" id="EKF25165.1"/>
    </source>
</evidence>
<dbReference type="EMBL" id="AMRA01000022">
    <property type="protein sequence ID" value="EKF25165.1"/>
    <property type="molecule type" value="Genomic_DNA"/>
</dbReference>
<dbReference type="PANTHER" id="PTHR35174">
    <property type="entry name" value="BLL7171 PROTEIN-RELATED"/>
    <property type="match status" value="1"/>
</dbReference>
<dbReference type="PATRIC" id="fig|1122247.3.peg.764"/>
<dbReference type="InterPro" id="IPR011008">
    <property type="entry name" value="Dimeric_a/b-barrel"/>
</dbReference>
<proteinExistence type="inferred from homology"/>
<accession>K5BCF5</accession>
<dbReference type="Proteomes" id="UP000006265">
    <property type="component" value="Unassembled WGS sequence"/>
</dbReference>
<keyword evidence="3" id="KW-1185">Reference proteome</keyword>
<comment type="caution">
    <text evidence="2">The sequence shown here is derived from an EMBL/GenBank/DDBJ whole genome shotgun (WGS) entry which is preliminary data.</text>
</comment>
<dbReference type="RefSeq" id="WP_005624900.1">
    <property type="nucleotide sequence ID" value="NZ_AMRA01000022.1"/>
</dbReference>
<sequence>MPRYMMIMRATAAAEAAAADIDFDEVIEQMGRYNEELINAGVLFAGEGLTDPAEGFVVDFDSDPPTVTDGPYPDPAAIFHGFWIIEVDSTDEAKAWARKVPVGPGVRIEVRRVSETSEFPLDNPWVRKEIQWKVELAEKLADKARAEAERFLAPRG</sequence>
<name>K5BCF5_MYCHD</name>
<dbReference type="OrthoDB" id="668782at2"/>
<comment type="similarity">
    <text evidence="1">Belongs to the YciI family.</text>
</comment>
<dbReference type="InterPro" id="IPR005545">
    <property type="entry name" value="YCII"/>
</dbReference>
<organism evidence="2 3">
    <name type="scientific">Mycolicibacterium hassiacum (strain DSM 44199 / CIP 105218 / JCM 12690 / 3849)</name>
    <name type="common">Mycobacterium hassiacum</name>
    <dbReference type="NCBI Taxonomy" id="1122247"/>
    <lineage>
        <taxon>Bacteria</taxon>
        <taxon>Bacillati</taxon>
        <taxon>Actinomycetota</taxon>
        <taxon>Actinomycetes</taxon>
        <taxon>Mycobacteriales</taxon>
        <taxon>Mycobacteriaceae</taxon>
        <taxon>Mycolicibacterium</taxon>
    </lineage>
</organism>
<evidence type="ECO:0000256" key="1">
    <source>
        <dbReference type="ARBA" id="ARBA00007689"/>
    </source>
</evidence>
<evidence type="ECO:0000313" key="3">
    <source>
        <dbReference type="Proteomes" id="UP000006265"/>
    </source>
</evidence>
<gene>
    <name evidence="2" type="ORF">C731_0797</name>
</gene>
<dbReference type="Pfam" id="PF03795">
    <property type="entry name" value="YCII"/>
    <property type="match status" value="1"/>
</dbReference>
<dbReference type="AlphaFoldDB" id="K5BCF5"/>
<dbReference type="eggNOG" id="COG3795">
    <property type="taxonomic scope" value="Bacteria"/>
</dbReference>
<dbReference type="SUPFAM" id="SSF54909">
    <property type="entry name" value="Dimeric alpha+beta barrel"/>
    <property type="match status" value="1"/>
</dbReference>
<dbReference type="STRING" id="1122247.GCA_000379865_03426"/>
<reference evidence="2 3" key="1">
    <citation type="journal article" date="2012" name="J. Bacteriol.">
        <title>Genome sequence of Mycobacterium hassiacum DSM 44199, a rare source of heat-stable mycobacterial proteins.</title>
        <authorList>
            <person name="Tiago I."/>
            <person name="Maranha A."/>
            <person name="Mendes V."/>
            <person name="Alarico S."/>
            <person name="Moynihan P.J."/>
            <person name="Clarke A.J."/>
            <person name="Macedo-Ribeiro S."/>
            <person name="Pereira P.J."/>
            <person name="Empadinhas N."/>
        </authorList>
    </citation>
    <scope>NUCLEOTIDE SEQUENCE [LARGE SCALE GENOMIC DNA]</scope>
    <source>
        <strain evidence="3">DSM 44199 / CIP 105218 / JCM 12690 / 3849</strain>
    </source>
</reference>
<dbReference type="PANTHER" id="PTHR35174:SF4">
    <property type="entry name" value="BLL7163 PROTEIN"/>
    <property type="match status" value="1"/>
</dbReference>
<protein>
    <submittedName>
        <fullName evidence="2">YCII-related domain protein</fullName>
    </submittedName>
</protein>